<comment type="caution">
    <text evidence="2">The sequence shown here is derived from an EMBL/GenBank/DDBJ whole genome shotgun (WGS) entry which is preliminary data.</text>
</comment>
<protein>
    <submittedName>
        <fullName evidence="2">DUF362 domain-containing protein</fullName>
    </submittedName>
</protein>
<sequence>MKNNEVAVFTSEYKKYPEIPPYHPDTLYPEYPFEFVEKRERNVVYEGIRECLRLLKLDSKKYGKKNWNPLGEFIKPGDVVVLKPNLIAESVEYDPEKWEFVITHGSIIRAIVDYVYIALKGKGKIIICDGPQTDSNMELIKERIRIKELTELYKKNKNFDLEFYDLRNEVWETKNGVVVSKKLINEDPEGYITINLKDKSKFFELDNKKKKFYGAYYDIEETNKHHQKGHHEYYFSKLILSANVIINLPKLKTHKKSGVTLNLKNIIGVTGNRNWLPHYIFGTPKVGGDQYSEKNGLKFLEEYIVKYAKSLLKRNNSILKLFITKLKLKQLGYRIFGSTSEVLRSGNWYGNDTVWRMIIDLNTILHYADKEGNLNFDEKRKFFSIVDGIIGMQGNGPMAGIPYFSGIIVAGKDFFNVDLTCTKLMGFDYKKIRLYNEIYKEKNFPLFSNKYEEILVLSNNEIYNKFLKDIRREDTLHFIPHFGWLNYIEL</sequence>
<proteinExistence type="predicted"/>
<dbReference type="EMBL" id="DTHG01000037">
    <property type="protein sequence ID" value="HGW91533.1"/>
    <property type="molecule type" value="Genomic_DNA"/>
</dbReference>
<evidence type="ECO:0000313" key="2">
    <source>
        <dbReference type="EMBL" id="HGW91533.1"/>
    </source>
</evidence>
<dbReference type="Pfam" id="PF04015">
    <property type="entry name" value="DUF362"/>
    <property type="match status" value="2"/>
</dbReference>
<dbReference type="AlphaFoldDB" id="A0A7C4U6T5"/>
<dbReference type="InterPro" id="IPR007160">
    <property type="entry name" value="DUF362"/>
</dbReference>
<feature type="domain" description="DUF362" evidence="1">
    <location>
        <begin position="80"/>
        <end position="171"/>
    </location>
</feature>
<accession>A0A7C4U6T5</accession>
<gene>
    <name evidence="2" type="ORF">ENV67_03210</name>
</gene>
<feature type="domain" description="DUF362" evidence="1">
    <location>
        <begin position="225"/>
        <end position="422"/>
    </location>
</feature>
<organism evidence="2">
    <name type="scientific">candidate division WOR-3 bacterium</name>
    <dbReference type="NCBI Taxonomy" id="2052148"/>
    <lineage>
        <taxon>Bacteria</taxon>
        <taxon>Bacteria division WOR-3</taxon>
    </lineage>
</organism>
<evidence type="ECO:0000259" key="1">
    <source>
        <dbReference type="Pfam" id="PF04015"/>
    </source>
</evidence>
<name>A0A7C4U6T5_UNCW3</name>
<reference evidence="2" key="1">
    <citation type="journal article" date="2020" name="mSystems">
        <title>Genome- and Community-Level Interaction Insights into Carbon Utilization and Element Cycling Functions of Hydrothermarchaeota in Hydrothermal Sediment.</title>
        <authorList>
            <person name="Zhou Z."/>
            <person name="Liu Y."/>
            <person name="Xu W."/>
            <person name="Pan J."/>
            <person name="Luo Z.H."/>
            <person name="Li M."/>
        </authorList>
    </citation>
    <scope>NUCLEOTIDE SEQUENCE [LARGE SCALE GENOMIC DNA]</scope>
    <source>
        <strain evidence="2">SpSt-780</strain>
    </source>
</reference>